<name>A0A3M8P7R0_9BACL</name>
<evidence type="ECO:0000256" key="3">
    <source>
        <dbReference type="RuleBase" id="RU000363"/>
    </source>
</evidence>
<dbReference type="InterPro" id="IPR002347">
    <property type="entry name" value="SDR_fam"/>
</dbReference>
<evidence type="ECO:0000313" key="6">
    <source>
        <dbReference type="Proteomes" id="UP000275473"/>
    </source>
</evidence>
<comment type="caution">
    <text evidence="5">The sequence shown here is derived from an EMBL/GenBank/DDBJ whole genome shotgun (WGS) entry which is preliminary data.</text>
</comment>
<dbReference type="PRINTS" id="PR00080">
    <property type="entry name" value="SDRFAMILY"/>
</dbReference>
<sequence>MSKQLSRNGLTVVITGTSSGIGKGVAQQLASEGANVVLAARRTDEIEKLAKSCGPNAVAVTTDVSRQQDMIRLFETAMSKFGNIDVWINNAGIGTYGAFTDTPLADLNRTVDVNFLGTLYGSHLALNQFKKQKHGTLINVSSFASKTPLPYGAAYTASKYGISGLSHGLYQEMELENFEDIHVCAVDPWVTDTPWTEHAGNYSGHEILVGPADDPQEVVDVITGLLDEPQEGVEVGAKAKGVATSGTVTPGTTKKLTGKSLQKMMREAPPAKYTSGSLHEPKPGGTDVSGDLRARLKNKNK</sequence>
<accession>A0A3M8P7R0</accession>
<evidence type="ECO:0000256" key="1">
    <source>
        <dbReference type="ARBA" id="ARBA00006484"/>
    </source>
</evidence>
<keyword evidence="2" id="KW-0560">Oxidoreductase</keyword>
<keyword evidence="6" id="KW-1185">Reference proteome</keyword>
<gene>
    <name evidence="5" type="ORF">EEX84_07030</name>
</gene>
<dbReference type="Pfam" id="PF00106">
    <property type="entry name" value="adh_short"/>
    <property type="match status" value="1"/>
</dbReference>
<dbReference type="RefSeq" id="WP_123164911.1">
    <property type="nucleotide sequence ID" value="NZ_RIAX01000004.1"/>
</dbReference>
<dbReference type="GO" id="GO:0016020">
    <property type="term" value="C:membrane"/>
    <property type="evidence" value="ECO:0007669"/>
    <property type="project" value="TreeGrafter"/>
</dbReference>
<reference evidence="5 6" key="1">
    <citation type="journal article" date="2018" name="Int. J. Syst. Evol. Microbiol.">
        <title>Planococcus salinus sp. nov., a moderately halophilic bacterium isolated from a saline-alkali soil.</title>
        <authorList>
            <person name="Gan L."/>
        </authorList>
    </citation>
    <scope>NUCLEOTIDE SEQUENCE [LARGE SCALE GENOMIC DNA]</scope>
    <source>
        <strain evidence="5 6">LCB217</strain>
    </source>
</reference>
<dbReference type="PRINTS" id="PR00081">
    <property type="entry name" value="GDHRDH"/>
</dbReference>
<dbReference type="AlphaFoldDB" id="A0A3M8P7R0"/>
<comment type="similarity">
    <text evidence="1 3">Belongs to the short-chain dehydrogenases/reductases (SDR) family.</text>
</comment>
<dbReference type="SUPFAM" id="SSF51735">
    <property type="entry name" value="NAD(P)-binding Rossmann-fold domains"/>
    <property type="match status" value="1"/>
</dbReference>
<feature type="region of interest" description="Disordered" evidence="4">
    <location>
        <begin position="243"/>
        <end position="301"/>
    </location>
</feature>
<evidence type="ECO:0000256" key="2">
    <source>
        <dbReference type="ARBA" id="ARBA00023002"/>
    </source>
</evidence>
<dbReference type="PANTHER" id="PTHR44196:SF1">
    <property type="entry name" value="DEHYDROGENASE_REDUCTASE SDR FAMILY MEMBER 7B"/>
    <property type="match status" value="1"/>
</dbReference>
<feature type="compositionally biased region" description="Polar residues" evidence="4">
    <location>
        <begin position="244"/>
        <end position="255"/>
    </location>
</feature>
<dbReference type="Proteomes" id="UP000275473">
    <property type="component" value="Unassembled WGS sequence"/>
</dbReference>
<proteinExistence type="inferred from homology"/>
<dbReference type="PANTHER" id="PTHR44196">
    <property type="entry name" value="DEHYDROGENASE/REDUCTASE SDR FAMILY MEMBER 7B"/>
    <property type="match status" value="1"/>
</dbReference>
<evidence type="ECO:0000313" key="5">
    <source>
        <dbReference type="EMBL" id="RNF39716.1"/>
    </source>
</evidence>
<organism evidence="5 6">
    <name type="scientific">Planococcus salinus</name>
    <dbReference type="NCBI Taxonomy" id="1848460"/>
    <lineage>
        <taxon>Bacteria</taxon>
        <taxon>Bacillati</taxon>
        <taxon>Bacillota</taxon>
        <taxon>Bacilli</taxon>
        <taxon>Bacillales</taxon>
        <taxon>Caryophanaceae</taxon>
        <taxon>Planococcus</taxon>
    </lineage>
</organism>
<evidence type="ECO:0000256" key="4">
    <source>
        <dbReference type="SAM" id="MobiDB-lite"/>
    </source>
</evidence>
<dbReference type="EMBL" id="RIAX01000004">
    <property type="protein sequence ID" value="RNF39716.1"/>
    <property type="molecule type" value="Genomic_DNA"/>
</dbReference>
<dbReference type="GO" id="GO:0016491">
    <property type="term" value="F:oxidoreductase activity"/>
    <property type="evidence" value="ECO:0007669"/>
    <property type="project" value="UniProtKB-KW"/>
</dbReference>
<protein>
    <submittedName>
        <fullName evidence="5">SDR family NAD(P)-dependent oxidoreductase</fullName>
    </submittedName>
</protein>
<dbReference type="InterPro" id="IPR036291">
    <property type="entry name" value="NAD(P)-bd_dom_sf"/>
</dbReference>
<dbReference type="Gene3D" id="3.40.50.720">
    <property type="entry name" value="NAD(P)-binding Rossmann-like Domain"/>
    <property type="match status" value="1"/>
</dbReference>
<dbReference type="OrthoDB" id="9775296at2"/>